<organism evidence="6 7">
    <name type="scientific">Nitratidesulfovibrio oxamicus</name>
    <dbReference type="NCBI Taxonomy" id="32016"/>
    <lineage>
        <taxon>Bacteria</taxon>
        <taxon>Pseudomonadati</taxon>
        <taxon>Thermodesulfobacteriota</taxon>
        <taxon>Desulfovibrionia</taxon>
        <taxon>Desulfovibrionales</taxon>
        <taxon>Desulfovibrionaceae</taxon>
        <taxon>Nitratidesulfovibrio</taxon>
    </lineage>
</organism>
<evidence type="ECO:0000313" key="7">
    <source>
        <dbReference type="Proteomes" id="UP001194469"/>
    </source>
</evidence>
<evidence type="ECO:0000256" key="3">
    <source>
        <dbReference type="ARBA" id="ARBA00022989"/>
    </source>
</evidence>
<reference evidence="6 7" key="1">
    <citation type="submission" date="2019-08" db="EMBL/GenBank/DDBJ databases">
        <authorList>
            <person name="Luo N."/>
        </authorList>
    </citation>
    <scope>NUCLEOTIDE SEQUENCE [LARGE SCALE GENOMIC DNA]</scope>
    <source>
        <strain evidence="6 7">NCIMB 9442</strain>
    </source>
</reference>
<keyword evidence="4" id="KW-0472">Membrane</keyword>
<dbReference type="EMBL" id="VRYY01000217">
    <property type="protein sequence ID" value="MBG3877057.1"/>
    <property type="molecule type" value="Genomic_DNA"/>
</dbReference>
<evidence type="ECO:0000313" key="6">
    <source>
        <dbReference type="EMBL" id="MBG3877057.1"/>
    </source>
</evidence>
<dbReference type="InterPro" id="IPR006260">
    <property type="entry name" value="TonB/TolA_C"/>
</dbReference>
<keyword evidence="2" id="KW-0812">Transmembrane</keyword>
<gene>
    <name evidence="6" type="ORF">FVW20_08545</name>
</gene>
<dbReference type="RefSeq" id="WP_196609091.1">
    <property type="nucleotide sequence ID" value="NZ_VRYY01000217.1"/>
</dbReference>
<dbReference type="SUPFAM" id="SSF74653">
    <property type="entry name" value="TolA/TonB C-terminal domain"/>
    <property type="match status" value="1"/>
</dbReference>
<evidence type="ECO:0000256" key="1">
    <source>
        <dbReference type="ARBA" id="ARBA00004167"/>
    </source>
</evidence>
<name>A0ABS0J3P1_9BACT</name>
<feature type="domain" description="TonB C-terminal" evidence="5">
    <location>
        <begin position="26"/>
        <end position="118"/>
    </location>
</feature>
<accession>A0ABS0J3P1</accession>
<evidence type="ECO:0000256" key="4">
    <source>
        <dbReference type="ARBA" id="ARBA00023136"/>
    </source>
</evidence>
<dbReference type="InterPro" id="IPR037682">
    <property type="entry name" value="TonB_C"/>
</dbReference>
<comment type="caution">
    <text evidence="6">The sequence shown here is derived from an EMBL/GenBank/DDBJ whole genome shotgun (WGS) entry which is preliminary data.</text>
</comment>
<sequence length="118" mass="12235">VKGGGGGAAGGGDGSGGEGSGGVGIAGVYTMQVMQIVRSHWEFPALANRENLMVRVRVKVAANGQIQDFSVEQSSGRADFDSSTLKALGKTGILPPPPSAEFQDLVLVFNLQEMMGRR</sequence>
<dbReference type="Gene3D" id="3.30.1150.10">
    <property type="match status" value="1"/>
</dbReference>
<evidence type="ECO:0000256" key="2">
    <source>
        <dbReference type="ARBA" id="ARBA00022692"/>
    </source>
</evidence>
<protein>
    <submittedName>
        <fullName evidence="6">TonB C-terminal domain-containing protein</fullName>
    </submittedName>
</protein>
<keyword evidence="7" id="KW-1185">Reference proteome</keyword>
<dbReference type="PROSITE" id="PS52015">
    <property type="entry name" value="TONB_CTD"/>
    <property type="match status" value="1"/>
</dbReference>
<dbReference type="Proteomes" id="UP001194469">
    <property type="component" value="Unassembled WGS sequence"/>
</dbReference>
<dbReference type="Pfam" id="PF13103">
    <property type="entry name" value="TonB_2"/>
    <property type="match status" value="1"/>
</dbReference>
<proteinExistence type="predicted"/>
<evidence type="ECO:0000259" key="5">
    <source>
        <dbReference type="PROSITE" id="PS52015"/>
    </source>
</evidence>
<dbReference type="NCBIfam" id="TIGR01352">
    <property type="entry name" value="tonB_Cterm"/>
    <property type="match status" value="1"/>
</dbReference>
<keyword evidence="3" id="KW-1133">Transmembrane helix</keyword>
<comment type="subcellular location">
    <subcellularLocation>
        <location evidence="1">Membrane</location>
        <topology evidence="1">Single-pass membrane protein</topology>
    </subcellularLocation>
</comment>
<feature type="non-terminal residue" evidence="6">
    <location>
        <position position="1"/>
    </location>
</feature>